<proteinExistence type="predicted"/>
<feature type="transmembrane region" description="Helical" evidence="1">
    <location>
        <begin position="326"/>
        <end position="346"/>
    </location>
</feature>
<keyword evidence="1" id="KW-1133">Transmembrane helix</keyword>
<keyword evidence="1" id="KW-0812">Transmembrane</keyword>
<dbReference type="PANTHER" id="PTHR34219">
    <property type="entry name" value="IRON-REGULATED INNER MEMBRANE PROTEIN-RELATED"/>
    <property type="match status" value="1"/>
</dbReference>
<evidence type="ECO:0000256" key="2">
    <source>
        <dbReference type="SAM" id="SignalP"/>
    </source>
</evidence>
<feature type="transmembrane region" description="Helical" evidence="1">
    <location>
        <begin position="371"/>
        <end position="398"/>
    </location>
</feature>
<reference evidence="3" key="2">
    <citation type="submission" date="2021-04" db="EMBL/GenBank/DDBJ databases">
        <authorList>
            <person name="Gilroy R."/>
        </authorList>
    </citation>
    <scope>NUCLEOTIDE SEQUENCE</scope>
    <source>
        <strain evidence="3">4376</strain>
    </source>
</reference>
<feature type="signal peptide" evidence="2">
    <location>
        <begin position="1"/>
        <end position="20"/>
    </location>
</feature>
<protein>
    <submittedName>
        <fullName evidence="3">PepSY domain-containing protein</fullName>
    </submittedName>
</protein>
<comment type="caution">
    <text evidence="3">The sequence shown here is derived from an EMBL/GenBank/DDBJ whole genome shotgun (WGS) entry which is preliminary data.</text>
</comment>
<organism evidence="3 4">
    <name type="scientific">Candidatus Corynebacterium gallistercoris</name>
    <dbReference type="NCBI Taxonomy" id="2838530"/>
    <lineage>
        <taxon>Bacteria</taxon>
        <taxon>Bacillati</taxon>
        <taxon>Actinomycetota</taxon>
        <taxon>Actinomycetes</taxon>
        <taxon>Mycobacteriales</taxon>
        <taxon>Corynebacteriaceae</taxon>
        <taxon>Corynebacterium</taxon>
    </lineage>
</organism>
<name>A0A9D1UQN7_9CORY</name>
<evidence type="ECO:0000256" key="1">
    <source>
        <dbReference type="SAM" id="Phobius"/>
    </source>
</evidence>
<dbReference type="AlphaFoldDB" id="A0A9D1UQN7"/>
<feature type="transmembrane region" description="Helical" evidence="1">
    <location>
        <begin position="173"/>
        <end position="197"/>
    </location>
</feature>
<feature type="chain" id="PRO_5038491867" evidence="2">
    <location>
        <begin position="21"/>
        <end position="409"/>
    </location>
</feature>
<reference evidence="3" key="1">
    <citation type="journal article" date="2021" name="PeerJ">
        <title>Extensive microbial diversity within the chicken gut microbiome revealed by metagenomics and culture.</title>
        <authorList>
            <person name="Gilroy R."/>
            <person name="Ravi A."/>
            <person name="Getino M."/>
            <person name="Pursley I."/>
            <person name="Horton D.L."/>
            <person name="Alikhan N.F."/>
            <person name="Baker D."/>
            <person name="Gharbi K."/>
            <person name="Hall N."/>
            <person name="Watson M."/>
            <person name="Adriaenssens E.M."/>
            <person name="Foster-Nyarko E."/>
            <person name="Jarju S."/>
            <person name="Secka A."/>
            <person name="Antonio M."/>
            <person name="Oren A."/>
            <person name="Chaudhuri R.R."/>
            <person name="La Ragione R."/>
            <person name="Hildebrand F."/>
            <person name="Pallen M.J."/>
        </authorList>
    </citation>
    <scope>NUCLEOTIDE SEQUENCE</scope>
    <source>
        <strain evidence="3">4376</strain>
    </source>
</reference>
<dbReference type="Proteomes" id="UP000824189">
    <property type="component" value="Unassembled WGS sequence"/>
</dbReference>
<keyword evidence="2" id="KW-0732">Signal</keyword>
<dbReference type="PANTHER" id="PTHR34219:SF1">
    <property type="entry name" value="PEPSY DOMAIN-CONTAINING PROTEIN"/>
    <property type="match status" value="1"/>
</dbReference>
<feature type="transmembrane region" description="Helical" evidence="1">
    <location>
        <begin position="132"/>
        <end position="153"/>
    </location>
</feature>
<gene>
    <name evidence="3" type="ORF">H9867_08615</name>
</gene>
<evidence type="ECO:0000313" key="4">
    <source>
        <dbReference type="Proteomes" id="UP000824189"/>
    </source>
</evidence>
<accession>A0A9D1UQN7</accession>
<sequence length="409" mass="43887">MFIGPFLLIAALSGALYAVAPTVEAVMYKDVLTVEPTATQVPLRDQVQAAQAEHPEMPVAQIWPASAPGETTRVLLEDPALDEPRLLSVFVDPGTAAVVGEQPSYSGLGELPLRHWISGLHKDLNLGPAGTLYSELAASWMWFIACGGAYLWWKRTRTPRRAATGLPRARRTLNLHGVAGTWLLIAMLGLSATGITWSAVAGQNVSHTVEALGWKADPIATTVQQDGEPLTPRDVAAQADTVWRVAHEEGLTGSLRLFPPEDSATAWQASERWVPYRTSSDAISVDGTSGEVVDRLPFAELPLFSKLTAWGIYLHMGIMFGLPLQLALLAAAVGIAALVVTGYLMWWRRRPTVGAIAGIPGPTTALSGRDWAVIACLLATVGTFLPLFGVSLAVMVLVDRALAYRSSNR</sequence>
<dbReference type="Pfam" id="PF03929">
    <property type="entry name" value="PepSY_TM"/>
    <property type="match status" value="1"/>
</dbReference>
<dbReference type="InterPro" id="IPR005625">
    <property type="entry name" value="PepSY-ass_TM"/>
</dbReference>
<dbReference type="EMBL" id="DXFZ01000106">
    <property type="protein sequence ID" value="HIW96522.1"/>
    <property type="molecule type" value="Genomic_DNA"/>
</dbReference>
<keyword evidence="1" id="KW-0472">Membrane</keyword>
<evidence type="ECO:0000313" key="3">
    <source>
        <dbReference type="EMBL" id="HIW96522.1"/>
    </source>
</evidence>